<proteinExistence type="predicted"/>
<dbReference type="Proteomes" id="UP000790377">
    <property type="component" value="Unassembled WGS sequence"/>
</dbReference>
<evidence type="ECO:0000313" key="1">
    <source>
        <dbReference type="EMBL" id="KAH7905036.1"/>
    </source>
</evidence>
<accession>A0ACB7ZVE0</accession>
<evidence type="ECO:0000313" key="2">
    <source>
        <dbReference type="Proteomes" id="UP000790377"/>
    </source>
</evidence>
<keyword evidence="2" id="KW-1185">Reference proteome</keyword>
<protein>
    <submittedName>
        <fullName evidence="1">Uncharacterized protein</fullName>
    </submittedName>
</protein>
<comment type="caution">
    <text evidence="1">The sequence shown here is derived from an EMBL/GenBank/DDBJ whole genome shotgun (WGS) entry which is preliminary data.</text>
</comment>
<name>A0ACB7ZVE0_9AGAM</name>
<reference evidence="1" key="1">
    <citation type="journal article" date="2021" name="New Phytol.">
        <title>Evolutionary innovations through gain and loss of genes in the ectomycorrhizal Boletales.</title>
        <authorList>
            <person name="Wu G."/>
            <person name="Miyauchi S."/>
            <person name="Morin E."/>
            <person name="Kuo A."/>
            <person name="Drula E."/>
            <person name="Varga T."/>
            <person name="Kohler A."/>
            <person name="Feng B."/>
            <person name="Cao Y."/>
            <person name="Lipzen A."/>
            <person name="Daum C."/>
            <person name="Hundley H."/>
            <person name="Pangilinan J."/>
            <person name="Johnson J."/>
            <person name="Barry K."/>
            <person name="LaButti K."/>
            <person name="Ng V."/>
            <person name="Ahrendt S."/>
            <person name="Min B."/>
            <person name="Choi I.G."/>
            <person name="Park H."/>
            <person name="Plett J.M."/>
            <person name="Magnuson J."/>
            <person name="Spatafora J.W."/>
            <person name="Nagy L.G."/>
            <person name="Henrissat B."/>
            <person name="Grigoriev I.V."/>
            <person name="Yang Z.L."/>
            <person name="Xu J."/>
            <person name="Martin F.M."/>
        </authorList>
    </citation>
    <scope>NUCLEOTIDE SEQUENCE</scope>
    <source>
        <strain evidence="1">ATCC 28755</strain>
    </source>
</reference>
<sequence>MADPAFIQEVQMVQTMNYLTVITFSQEARIDHIWQPTMKMNIEESTVELYDRLVPSRQSRTSFVASHPDFLLDAPTSRYARPVTLDLWARCLILIARGVAGLSKIDLLFAWLLTIPHHQGFVRMYLAVAWAQNIFILTMQGILVVRIYVLFNRSKKLLIFLATLYCLQSIAMLVMGGLSMTNQVLRAYFVSVSPAIGSVGQIVNLNASAFLLFYRDTSVLNVTFDTMLLLFALRAFVRHALEAKTLDGGWSINVLVRTLVADHLVFFVVNLTWLSLSVAANYITESNVFTALLTEALNVFTALAVVAGPRMVISLRAIEKKTRREVYALKACYVLIRATGSSTTNTRRARFDGLGEIDTFNSRWFSESRGSEEVEVSSYTDIFLLFQSSMADIYSDSNEAQIILVTFQGYEYELVFILIRVAMS</sequence>
<organism evidence="1 2">
    <name type="scientific">Hygrophoropsis aurantiaca</name>
    <dbReference type="NCBI Taxonomy" id="72124"/>
    <lineage>
        <taxon>Eukaryota</taxon>
        <taxon>Fungi</taxon>
        <taxon>Dikarya</taxon>
        <taxon>Basidiomycota</taxon>
        <taxon>Agaricomycotina</taxon>
        <taxon>Agaricomycetes</taxon>
        <taxon>Agaricomycetidae</taxon>
        <taxon>Boletales</taxon>
        <taxon>Coniophorineae</taxon>
        <taxon>Hygrophoropsidaceae</taxon>
        <taxon>Hygrophoropsis</taxon>
    </lineage>
</organism>
<gene>
    <name evidence="1" type="ORF">BJ138DRAFT_1106315</name>
</gene>
<dbReference type="EMBL" id="MU268290">
    <property type="protein sequence ID" value="KAH7905036.1"/>
    <property type="molecule type" value="Genomic_DNA"/>
</dbReference>